<keyword evidence="3" id="KW-1185">Reference proteome</keyword>
<dbReference type="Proteomes" id="UP000199301">
    <property type="component" value="Unassembled WGS sequence"/>
</dbReference>
<dbReference type="RefSeq" id="WP_092527142.1">
    <property type="nucleotide sequence ID" value="NZ_FNKO01000002.1"/>
</dbReference>
<dbReference type="InterPro" id="IPR007278">
    <property type="entry name" value="DUF397"/>
</dbReference>
<dbReference type="Pfam" id="PF04149">
    <property type="entry name" value="DUF397"/>
    <property type="match status" value="1"/>
</dbReference>
<dbReference type="OrthoDB" id="3430276at2"/>
<proteinExistence type="predicted"/>
<evidence type="ECO:0000313" key="2">
    <source>
        <dbReference type="EMBL" id="SDR21350.1"/>
    </source>
</evidence>
<dbReference type="EMBL" id="FNKO01000002">
    <property type="protein sequence ID" value="SDR21350.1"/>
    <property type="molecule type" value="Genomic_DNA"/>
</dbReference>
<evidence type="ECO:0000259" key="1">
    <source>
        <dbReference type="Pfam" id="PF04149"/>
    </source>
</evidence>
<dbReference type="STRING" id="995062.SAMN04489718_4186"/>
<protein>
    <recommendedName>
        <fullName evidence="1">DUF397 domain-containing protein</fullName>
    </recommendedName>
</protein>
<accession>A0A1H1H7F6</accession>
<evidence type="ECO:0000313" key="3">
    <source>
        <dbReference type="Proteomes" id="UP000199301"/>
    </source>
</evidence>
<name>A0A1H1H7F6_9ACTN</name>
<feature type="domain" description="DUF397" evidence="1">
    <location>
        <begin position="6"/>
        <end position="57"/>
    </location>
</feature>
<gene>
    <name evidence="2" type="ORF">SAMN04489718_4186</name>
</gene>
<dbReference type="AlphaFoldDB" id="A0A1H1H7F6"/>
<sequence>MSEFFSWRRSSRTQGQGQCVEVGFAENAVGIRDSKNPLAGLLTVQRAQWRAFLERIRKGNAQR</sequence>
<organism evidence="2 3">
    <name type="scientific">Actinopolyspora saharensis</name>
    <dbReference type="NCBI Taxonomy" id="995062"/>
    <lineage>
        <taxon>Bacteria</taxon>
        <taxon>Bacillati</taxon>
        <taxon>Actinomycetota</taxon>
        <taxon>Actinomycetes</taxon>
        <taxon>Actinopolysporales</taxon>
        <taxon>Actinopolysporaceae</taxon>
        <taxon>Actinopolyspora</taxon>
    </lineage>
</organism>
<reference evidence="3" key="1">
    <citation type="submission" date="2016-10" db="EMBL/GenBank/DDBJ databases">
        <authorList>
            <person name="Varghese N."/>
            <person name="Submissions S."/>
        </authorList>
    </citation>
    <scope>NUCLEOTIDE SEQUENCE [LARGE SCALE GENOMIC DNA]</scope>
    <source>
        <strain evidence="3">DSM 45459</strain>
    </source>
</reference>